<proteinExistence type="predicted"/>
<feature type="non-terminal residue" evidence="2">
    <location>
        <position position="1"/>
    </location>
</feature>
<dbReference type="AlphaFoldDB" id="A0A0F8XD51"/>
<evidence type="ECO:0000256" key="1">
    <source>
        <dbReference type="SAM" id="Phobius"/>
    </source>
</evidence>
<accession>A0A0F8XD51</accession>
<name>A0A0F8XD51_9ZZZZ</name>
<keyword evidence="1" id="KW-0812">Transmembrane</keyword>
<protein>
    <submittedName>
        <fullName evidence="2">Uncharacterized protein</fullName>
    </submittedName>
</protein>
<reference evidence="2" key="1">
    <citation type="journal article" date="2015" name="Nature">
        <title>Complex archaea that bridge the gap between prokaryotes and eukaryotes.</title>
        <authorList>
            <person name="Spang A."/>
            <person name="Saw J.H."/>
            <person name="Jorgensen S.L."/>
            <person name="Zaremba-Niedzwiedzka K."/>
            <person name="Martijn J."/>
            <person name="Lind A.E."/>
            <person name="van Eijk R."/>
            <person name="Schleper C."/>
            <person name="Guy L."/>
            <person name="Ettema T.J."/>
        </authorList>
    </citation>
    <scope>NUCLEOTIDE SEQUENCE</scope>
</reference>
<evidence type="ECO:0000313" key="2">
    <source>
        <dbReference type="EMBL" id="KKK66768.1"/>
    </source>
</evidence>
<feature type="transmembrane region" description="Helical" evidence="1">
    <location>
        <begin position="106"/>
        <end position="125"/>
    </location>
</feature>
<comment type="caution">
    <text evidence="2">The sequence shown here is derived from an EMBL/GenBank/DDBJ whole genome shotgun (WGS) entry which is preliminary data.</text>
</comment>
<sequence length="202" mass="22709">PEGFLRAIEEIAYTGGANNSYETIKLAEDKVIRQILVRGYQDGYEPWYNLAEVRLDENNLQRIPFEFTNLEDYYRMMKAQWPLITLTVAVAPLTTGNIYYFPMTDYYAGIVLIGLGGAETAYINAASARGGKYALISSSNNNQLGLAHGYLPWHCVQFPMGLQDDIEDWYDPMGKSPKLRLRVASGGTGCDVAVVLEQLERY</sequence>
<gene>
    <name evidence="2" type="ORF">LCGC14_2960760</name>
</gene>
<organism evidence="2">
    <name type="scientific">marine sediment metagenome</name>
    <dbReference type="NCBI Taxonomy" id="412755"/>
    <lineage>
        <taxon>unclassified sequences</taxon>
        <taxon>metagenomes</taxon>
        <taxon>ecological metagenomes</taxon>
    </lineage>
</organism>
<keyword evidence="1" id="KW-1133">Transmembrane helix</keyword>
<keyword evidence="1" id="KW-0472">Membrane</keyword>
<feature type="transmembrane region" description="Helical" evidence="1">
    <location>
        <begin position="81"/>
        <end position="100"/>
    </location>
</feature>
<dbReference type="EMBL" id="LAZR01059924">
    <property type="protein sequence ID" value="KKK66768.1"/>
    <property type="molecule type" value="Genomic_DNA"/>
</dbReference>